<dbReference type="EMBL" id="JAHCQH010000020">
    <property type="protein sequence ID" value="MBS9478505.1"/>
    <property type="molecule type" value="Genomic_DNA"/>
</dbReference>
<name>A0ABS5RB33_9HYPH</name>
<sequence>MNRTTTIILGAIILIIAAYAAVQYSGRMSTQPTENPTPPASTTAPVAPPATDPVTPPPSTPSTP</sequence>
<feature type="region of interest" description="Disordered" evidence="1">
    <location>
        <begin position="26"/>
        <end position="64"/>
    </location>
</feature>
<keyword evidence="3" id="KW-1185">Reference proteome</keyword>
<evidence type="ECO:0000313" key="3">
    <source>
        <dbReference type="Proteomes" id="UP001166585"/>
    </source>
</evidence>
<reference evidence="2" key="1">
    <citation type="submission" date="2021-05" db="EMBL/GenBank/DDBJ databases">
        <authorList>
            <person name="Sun Q."/>
            <person name="Inoue M."/>
        </authorList>
    </citation>
    <scope>NUCLEOTIDE SEQUENCE</scope>
    <source>
        <strain evidence="2">VKM B-3255</strain>
    </source>
</reference>
<comment type="caution">
    <text evidence="2">The sequence shown here is derived from an EMBL/GenBank/DDBJ whole genome shotgun (WGS) entry which is preliminary data.</text>
</comment>
<feature type="compositionally biased region" description="Pro residues" evidence="1">
    <location>
        <begin position="46"/>
        <end position="64"/>
    </location>
</feature>
<accession>A0ABS5RB33</accession>
<protein>
    <recommendedName>
        <fullName evidence="4">Dynamin</fullName>
    </recommendedName>
</protein>
<evidence type="ECO:0000313" key="2">
    <source>
        <dbReference type="EMBL" id="MBS9478505.1"/>
    </source>
</evidence>
<evidence type="ECO:0000256" key="1">
    <source>
        <dbReference type="SAM" id="MobiDB-lite"/>
    </source>
</evidence>
<evidence type="ECO:0008006" key="4">
    <source>
        <dbReference type="Google" id="ProtNLM"/>
    </source>
</evidence>
<dbReference type="Proteomes" id="UP001166585">
    <property type="component" value="Unassembled WGS sequence"/>
</dbReference>
<dbReference type="RefSeq" id="WP_213756470.1">
    <property type="nucleotide sequence ID" value="NZ_JAHCQH010000020.1"/>
</dbReference>
<organism evidence="2 3">
    <name type="scientific">Ancylobacter radicis</name>
    <dbReference type="NCBI Taxonomy" id="2836179"/>
    <lineage>
        <taxon>Bacteria</taxon>
        <taxon>Pseudomonadati</taxon>
        <taxon>Pseudomonadota</taxon>
        <taxon>Alphaproteobacteria</taxon>
        <taxon>Hyphomicrobiales</taxon>
        <taxon>Xanthobacteraceae</taxon>
        <taxon>Ancylobacter</taxon>
    </lineage>
</organism>
<proteinExistence type="predicted"/>
<gene>
    <name evidence="2" type="ORF">KIP89_15430</name>
</gene>